<keyword evidence="1" id="KW-0677">Repeat</keyword>
<proteinExistence type="predicted"/>
<evidence type="ECO:0000313" key="5">
    <source>
        <dbReference type="Proteomes" id="UP000271098"/>
    </source>
</evidence>
<dbReference type="GO" id="GO:0042302">
    <property type="term" value="F:structural constituent of cuticle"/>
    <property type="evidence" value="ECO:0007669"/>
    <property type="project" value="InterPro"/>
</dbReference>
<name>A0A183ERG3_9BILA</name>
<keyword evidence="5" id="KW-1185">Reference proteome</keyword>
<feature type="transmembrane region" description="Helical" evidence="2">
    <location>
        <begin position="6"/>
        <end position="25"/>
    </location>
</feature>
<accession>A0A183ERG3</accession>
<reference evidence="6" key="1">
    <citation type="submission" date="2016-06" db="UniProtKB">
        <authorList>
            <consortium name="WormBaseParasite"/>
        </authorList>
    </citation>
    <scope>IDENTIFICATION</scope>
</reference>
<keyword evidence="2" id="KW-0812">Transmembrane</keyword>
<evidence type="ECO:0000259" key="3">
    <source>
        <dbReference type="Pfam" id="PF01484"/>
    </source>
</evidence>
<evidence type="ECO:0000256" key="2">
    <source>
        <dbReference type="SAM" id="Phobius"/>
    </source>
</evidence>
<feature type="domain" description="Nematode cuticle collagen N-terminal" evidence="3">
    <location>
        <begin position="10"/>
        <end position="50"/>
    </location>
</feature>
<gene>
    <name evidence="4" type="ORF">GPUH_LOCUS23554</name>
</gene>
<dbReference type="AlphaFoldDB" id="A0A183ERG3"/>
<dbReference type="Proteomes" id="UP000271098">
    <property type="component" value="Unassembled WGS sequence"/>
</dbReference>
<evidence type="ECO:0000313" key="4">
    <source>
        <dbReference type="EMBL" id="VDN41630.1"/>
    </source>
</evidence>
<keyword evidence="2" id="KW-1133">Transmembrane helix</keyword>
<dbReference type="WBParaSite" id="GPUH_0002358401-mRNA-1">
    <property type="protein sequence ID" value="GPUH_0002358401-mRNA-1"/>
    <property type="gene ID" value="GPUH_0002358401"/>
</dbReference>
<sequence length="95" mass="11092">MKGEQVAGIISVVLCAGAVLTSLIVTPSLYDQINQLSYEVFEEVNAFKVEYPFIHFIRRFSLKSRSRIANKRTLRQLDIIELLVLLKRRHVRRYI</sequence>
<evidence type="ECO:0000313" key="6">
    <source>
        <dbReference type="WBParaSite" id="GPUH_0002358401-mRNA-1"/>
    </source>
</evidence>
<organism evidence="6">
    <name type="scientific">Gongylonema pulchrum</name>
    <dbReference type="NCBI Taxonomy" id="637853"/>
    <lineage>
        <taxon>Eukaryota</taxon>
        <taxon>Metazoa</taxon>
        <taxon>Ecdysozoa</taxon>
        <taxon>Nematoda</taxon>
        <taxon>Chromadorea</taxon>
        <taxon>Rhabditida</taxon>
        <taxon>Spirurina</taxon>
        <taxon>Spiruromorpha</taxon>
        <taxon>Spiruroidea</taxon>
        <taxon>Gongylonematidae</taxon>
        <taxon>Gongylonema</taxon>
    </lineage>
</organism>
<dbReference type="InterPro" id="IPR002486">
    <property type="entry name" value="Col_cuticle_N"/>
</dbReference>
<evidence type="ECO:0000256" key="1">
    <source>
        <dbReference type="ARBA" id="ARBA00022737"/>
    </source>
</evidence>
<dbReference type="EMBL" id="UYRT01098190">
    <property type="protein sequence ID" value="VDN41630.1"/>
    <property type="molecule type" value="Genomic_DNA"/>
</dbReference>
<dbReference type="Pfam" id="PF01484">
    <property type="entry name" value="Col_cuticle_N"/>
    <property type="match status" value="1"/>
</dbReference>
<reference evidence="4 5" key="2">
    <citation type="submission" date="2018-11" db="EMBL/GenBank/DDBJ databases">
        <authorList>
            <consortium name="Pathogen Informatics"/>
        </authorList>
    </citation>
    <scope>NUCLEOTIDE SEQUENCE [LARGE SCALE GENOMIC DNA]</scope>
</reference>
<protein>
    <submittedName>
        <fullName evidence="6">Col_cuticle_N domain-containing protein</fullName>
    </submittedName>
</protein>
<keyword evidence="2" id="KW-0472">Membrane</keyword>